<name>A0AAN8LRY0_9TELE</name>
<evidence type="ECO:0000313" key="1">
    <source>
        <dbReference type="EMBL" id="KAK6313332.1"/>
    </source>
</evidence>
<dbReference type="Proteomes" id="UP001356427">
    <property type="component" value="Unassembled WGS sequence"/>
</dbReference>
<keyword evidence="2" id="KW-1185">Reference proteome</keyword>
<evidence type="ECO:0000313" key="2">
    <source>
        <dbReference type="Proteomes" id="UP001356427"/>
    </source>
</evidence>
<sequence length="67" mass="7279">MFTLLEAVWVSAGVAAPVQWPSSDKCPPALTFLWVFLISCCVRQISPLDRSNASTLIELPPVHSPAI</sequence>
<proteinExistence type="predicted"/>
<comment type="caution">
    <text evidence="1">The sequence shown here is derived from an EMBL/GenBank/DDBJ whole genome shotgun (WGS) entry which is preliminary data.</text>
</comment>
<dbReference type="EMBL" id="JAGTTL010000014">
    <property type="protein sequence ID" value="KAK6313332.1"/>
    <property type="molecule type" value="Genomic_DNA"/>
</dbReference>
<accession>A0AAN8LRY0</accession>
<reference evidence="1 2" key="1">
    <citation type="submission" date="2021-04" db="EMBL/GenBank/DDBJ databases">
        <authorList>
            <person name="De Guttry C."/>
            <person name="Zahm M."/>
            <person name="Klopp C."/>
            <person name="Cabau C."/>
            <person name="Louis A."/>
            <person name="Berthelot C."/>
            <person name="Parey E."/>
            <person name="Roest Crollius H."/>
            <person name="Montfort J."/>
            <person name="Robinson-Rechavi M."/>
            <person name="Bucao C."/>
            <person name="Bouchez O."/>
            <person name="Gislard M."/>
            <person name="Lluch J."/>
            <person name="Milhes M."/>
            <person name="Lampietro C."/>
            <person name="Lopez Roques C."/>
            <person name="Donnadieu C."/>
            <person name="Braasch I."/>
            <person name="Desvignes T."/>
            <person name="Postlethwait J."/>
            <person name="Bobe J."/>
            <person name="Wedekind C."/>
            <person name="Guiguen Y."/>
        </authorList>
    </citation>
    <scope>NUCLEOTIDE SEQUENCE [LARGE SCALE GENOMIC DNA]</scope>
    <source>
        <strain evidence="1">Cs_M1</strain>
        <tissue evidence="1">Blood</tissue>
    </source>
</reference>
<gene>
    <name evidence="1" type="ORF">J4Q44_G00166790</name>
</gene>
<organism evidence="1 2">
    <name type="scientific">Coregonus suidteri</name>
    <dbReference type="NCBI Taxonomy" id="861788"/>
    <lineage>
        <taxon>Eukaryota</taxon>
        <taxon>Metazoa</taxon>
        <taxon>Chordata</taxon>
        <taxon>Craniata</taxon>
        <taxon>Vertebrata</taxon>
        <taxon>Euteleostomi</taxon>
        <taxon>Actinopterygii</taxon>
        <taxon>Neopterygii</taxon>
        <taxon>Teleostei</taxon>
        <taxon>Protacanthopterygii</taxon>
        <taxon>Salmoniformes</taxon>
        <taxon>Salmonidae</taxon>
        <taxon>Coregoninae</taxon>
        <taxon>Coregonus</taxon>
    </lineage>
</organism>
<protein>
    <submittedName>
        <fullName evidence="1">Uncharacterized protein</fullName>
    </submittedName>
</protein>
<dbReference type="AlphaFoldDB" id="A0AAN8LRY0"/>